<proteinExistence type="predicted"/>
<feature type="non-terminal residue" evidence="1">
    <location>
        <position position="251"/>
    </location>
</feature>
<name>A0A3B1DX33_9ZZZZ</name>
<dbReference type="SUPFAM" id="SSF56112">
    <property type="entry name" value="Protein kinase-like (PK-like)"/>
    <property type="match status" value="1"/>
</dbReference>
<sequence length="251" mass="26814">MLDTLATISAAASSTSAAIAFPLSLRRAWPRDTSRLGVQYVDAAGHTIPGQWHADTAETRSLFRKLTRQGHSALLAEAGESLVVLQPGGAENKLPALAALLARRGAVLVTHRPGRRAVVQLAAAEGVRFAKALRPSRAGRVLRANRFVEVLADRAFGVAVIEEADEAEGLLTMRSLPGRNLHALARDDAEAFVEGCRAAGRALRSLHVPAPAWLPVHDAQAEIAMLQERLASVERFVPELHSAIAQAFSLV</sequence>
<dbReference type="EMBL" id="UOGK01000571">
    <property type="protein sequence ID" value="VAX41623.1"/>
    <property type="molecule type" value="Genomic_DNA"/>
</dbReference>
<accession>A0A3B1DX33</accession>
<organism evidence="1">
    <name type="scientific">hydrothermal vent metagenome</name>
    <dbReference type="NCBI Taxonomy" id="652676"/>
    <lineage>
        <taxon>unclassified sequences</taxon>
        <taxon>metagenomes</taxon>
        <taxon>ecological metagenomes</taxon>
    </lineage>
</organism>
<gene>
    <name evidence="1" type="ORF">MNBD_PLANCTO03-2302</name>
</gene>
<dbReference type="AlphaFoldDB" id="A0A3B1DX33"/>
<evidence type="ECO:0000313" key="1">
    <source>
        <dbReference type="EMBL" id="VAX41623.1"/>
    </source>
</evidence>
<reference evidence="1" key="1">
    <citation type="submission" date="2018-06" db="EMBL/GenBank/DDBJ databases">
        <authorList>
            <person name="Zhirakovskaya E."/>
        </authorList>
    </citation>
    <scope>NUCLEOTIDE SEQUENCE</scope>
</reference>
<dbReference type="InterPro" id="IPR011009">
    <property type="entry name" value="Kinase-like_dom_sf"/>
</dbReference>
<protein>
    <submittedName>
        <fullName evidence="1">Uncharacterized protein</fullName>
    </submittedName>
</protein>